<sequence length="102" mass="11573">MTTIVHIDDTVRDYDTWKPAFDGLEQYFAEAGARNCRVARFTHNPNRVLVELDFGTVAEAEAFRDGLRKLIDLPATQILLVSHEVSILELVDDRRLTVRASS</sequence>
<name>A0A7X6R5Y9_9NOCA</name>
<reference evidence="1 2" key="1">
    <citation type="submission" date="2020-04" db="EMBL/GenBank/DDBJ databases">
        <title>MicrobeNet Type strains.</title>
        <authorList>
            <person name="Nicholson A.C."/>
        </authorList>
    </citation>
    <scope>NUCLEOTIDE SEQUENCE [LARGE SCALE GENOMIC DNA]</scope>
    <source>
        <strain evidence="1 2">DSM 44956</strain>
    </source>
</reference>
<dbReference type="RefSeq" id="WP_157114043.1">
    <property type="nucleotide sequence ID" value="NZ_JAAXOS010000015.1"/>
</dbReference>
<evidence type="ECO:0008006" key="3">
    <source>
        <dbReference type="Google" id="ProtNLM"/>
    </source>
</evidence>
<proteinExistence type="predicted"/>
<keyword evidence="2" id="KW-1185">Reference proteome</keyword>
<gene>
    <name evidence="1" type="ORF">HGB38_28000</name>
</gene>
<dbReference type="AlphaFoldDB" id="A0A7X6R5Y9"/>
<protein>
    <recommendedName>
        <fullName evidence="3">Cyclase</fullName>
    </recommendedName>
</protein>
<dbReference type="EMBL" id="JAAXOS010000015">
    <property type="protein sequence ID" value="NKY30024.1"/>
    <property type="molecule type" value="Genomic_DNA"/>
</dbReference>
<accession>A0A7X6R5Y9</accession>
<dbReference type="Proteomes" id="UP000540698">
    <property type="component" value="Unassembled WGS sequence"/>
</dbReference>
<evidence type="ECO:0000313" key="2">
    <source>
        <dbReference type="Proteomes" id="UP000540698"/>
    </source>
</evidence>
<comment type="caution">
    <text evidence="1">The sequence shown here is derived from an EMBL/GenBank/DDBJ whole genome shotgun (WGS) entry which is preliminary data.</text>
</comment>
<evidence type="ECO:0000313" key="1">
    <source>
        <dbReference type="EMBL" id="NKY30024.1"/>
    </source>
</evidence>
<organism evidence="1 2">
    <name type="scientific">Nocardia gamkensis</name>
    <dbReference type="NCBI Taxonomy" id="352869"/>
    <lineage>
        <taxon>Bacteria</taxon>
        <taxon>Bacillati</taxon>
        <taxon>Actinomycetota</taxon>
        <taxon>Actinomycetes</taxon>
        <taxon>Mycobacteriales</taxon>
        <taxon>Nocardiaceae</taxon>
        <taxon>Nocardia</taxon>
    </lineage>
</organism>